<dbReference type="PANTHER" id="PTHR32089">
    <property type="entry name" value="METHYL-ACCEPTING CHEMOTAXIS PROTEIN MCPB"/>
    <property type="match status" value="1"/>
</dbReference>
<comment type="caution">
    <text evidence="6">The sequence shown here is derived from an EMBL/GenBank/DDBJ whole genome shotgun (WGS) entry which is preliminary data.</text>
</comment>
<dbReference type="Pfam" id="PF08448">
    <property type="entry name" value="PAS_4"/>
    <property type="match status" value="1"/>
</dbReference>
<feature type="domain" description="Methyl-accepting transducer" evidence="3">
    <location>
        <begin position="304"/>
        <end position="526"/>
    </location>
</feature>
<organism evidence="6 7">
    <name type="scientific">Brevundimonas subvibrioides</name>
    <dbReference type="NCBI Taxonomy" id="74313"/>
    <lineage>
        <taxon>Bacteria</taxon>
        <taxon>Pseudomonadati</taxon>
        <taxon>Pseudomonadota</taxon>
        <taxon>Alphaproteobacteria</taxon>
        <taxon>Caulobacterales</taxon>
        <taxon>Caulobacteraceae</taxon>
        <taxon>Brevundimonas</taxon>
    </lineage>
</organism>
<dbReference type="GO" id="GO:0007165">
    <property type="term" value="P:signal transduction"/>
    <property type="evidence" value="ECO:0007669"/>
    <property type="project" value="UniProtKB-KW"/>
</dbReference>
<dbReference type="Pfam" id="PF00015">
    <property type="entry name" value="MCPsignal"/>
    <property type="match status" value="1"/>
</dbReference>
<dbReference type="PANTHER" id="PTHR32089:SF112">
    <property type="entry name" value="LYSOZYME-LIKE PROTEIN-RELATED"/>
    <property type="match status" value="1"/>
</dbReference>
<evidence type="ECO:0000259" key="5">
    <source>
        <dbReference type="PROSITE" id="PS50113"/>
    </source>
</evidence>
<evidence type="ECO:0008006" key="8">
    <source>
        <dbReference type="Google" id="ProtNLM"/>
    </source>
</evidence>
<dbReference type="PROSITE" id="PS50113">
    <property type="entry name" value="PAC"/>
    <property type="match status" value="2"/>
</dbReference>
<keyword evidence="1 2" id="KW-0807">Transducer</keyword>
<gene>
    <name evidence="6" type="ORF">B7Y86_05150</name>
</gene>
<dbReference type="PROSITE" id="PS50112">
    <property type="entry name" value="PAS"/>
    <property type="match status" value="2"/>
</dbReference>
<dbReference type="EMBL" id="NCEQ01000004">
    <property type="protein sequence ID" value="OYX57895.1"/>
    <property type="molecule type" value="Genomic_DNA"/>
</dbReference>
<proteinExistence type="predicted"/>
<protein>
    <recommendedName>
        <fullName evidence="8">Chemotaxis protein</fullName>
    </recommendedName>
</protein>
<accession>A0A258HLK4</accession>
<sequence length="556" mass="59800">MAQPRKEPHRAEITVGDLRFSLLITSVIDAKGDYVGNVLEWDNVTQDRLREGMLDAINRVQAVVEFDLDGTVRFANENFLSAMGYSLDQVQGRHHSMFLDPAAAASHEYRMFWDKLGRGEYDAGQYKRVTREGREIWIQASYNSVLDRSGKPFKVVEYAIDITEQRLATANFEGQIAAINKVQAVIEFDLSGNIIDANANFLKTTGYRLDQVVGCHHSMFVEPADAQSIEYRTFWDSLAQGKFASGKFRRLDATGRQFWIQASYNPILDLNGKPYKVVKYATDITDQKGIVERVTEISSIVASAASEMRATAEGMARTAEETTRQAASVASAAEVTSVNVQTVSSAGEELTASISEIARQVAESSNISQHAVVEADKTSEAIKTLAEAAQKIGNVVTLINDIAGQTKLLALNATIEAARAGEAGKGFAVVASEVKSLSDQTARATHEISSQVNAMQAATQTSVGAIAGITDTIRKVAEIASAIAGAVEEQTAATREIAANVSQVSEGTQLVSTSIANVSAAAVQTSQASNDLLNASGELAQQAESLTLEMDKLANS</sequence>
<dbReference type="SMART" id="SM00283">
    <property type="entry name" value="MA"/>
    <property type="match status" value="1"/>
</dbReference>
<dbReference type="InterPro" id="IPR013655">
    <property type="entry name" value="PAS_fold_3"/>
</dbReference>
<feature type="domain" description="PAC" evidence="5">
    <location>
        <begin position="122"/>
        <end position="174"/>
    </location>
</feature>
<dbReference type="InterPro" id="IPR004089">
    <property type="entry name" value="MCPsignal_dom"/>
</dbReference>
<feature type="domain" description="PAS" evidence="4">
    <location>
        <begin position="63"/>
        <end position="93"/>
    </location>
</feature>
<dbReference type="InterPro" id="IPR001610">
    <property type="entry name" value="PAC"/>
</dbReference>
<dbReference type="GO" id="GO:0016020">
    <property type="term" value="C:membrane"/>
    <property type="evidence" value="ECO:0007669"/>
    <property type="project" value="InterPro"/>
</dbReference>
<feature type="domain" description="PAS" evidence="4">
    <location>
        <begin position="185"/>
        <end position="241"/>
    </location>
</feature>
<evidence type="ECO:0000313" key="6">
    <source>
        <dbReference type="EMBL" id="OYX57895.1"/>
    </source>
</evidence>
<dbReference type="SUPFAM" id="SSF58104">
    <property type="entry name" value="Methyl-accepting chemotaxis protein (MCP) signaling domain"/>
    <property type="match status" value="1"/>
</dbReference>
<evidence type="ECO:0000259" key="4">
    <source>
        <dbReference type="PROSITE" id="PS50112"/>
    </source>
</evidence>
<dbReference type="InterPro" id="IPR035965">
    <property type="entry name" value="PAS-like_dom_sf"/>
</dbReference>
<dbReference type="CDD" id="cd00130">
    <property type="entry name" value="PAS"/>
    <property type="match status" value="2"/>
</dbReference>
<dbReference type="InterPro" id="IPR000700">
    <property type="entry name" value="PAS-assoc_C"/>
</dbReference>
<dbReference type="PROSITE" id="PS50111">
    <property type="entry name" value="CHEMOTAXIS_TRANSDUC_2"/>
    <property type="match status" value="1"/>
</dbReference>
<reference evidence="6 7" key="1">
    <citation type="submission" date="2017-03" db="EMBL/GenBank/DDBJ databases">
        <title>Lifting the veil on microbial sulfur biogeochemistry in mining wastewaters.</title>
        <authorList>
            <person name="Kantor R.S."/>
            <person name="Colenbrander Nelson T."/>
            <person name="Marshall S."/>
            <person name="Bennett D."/>
            <person name="Apte S."/>
            <person name="Camacho D."/>
            <person name="Thomas B.C."/>
            <person name="Warren L.A."/>
            <person name="Banfield J.F."/>
        </authorList>
    </citation>
    <scope>NUCLEOTIDE SEQUENCE [LARGE SCALE GENOMIC DNA]</scope>
    <source>
        <strain evidence="6">32-68-21</strain>
    </source>
</reference>
<dbReference type="Gene3D" id="1.10.287.950">
    <property type="entry name" value="Methyl-accepting chemotaxis protein"/>
    <property type="match status" value="1"/>
</dbReference>
<evidence type="ECO:0000313" key="7">
    <source>
        <dbReference type="Proteomes" id="UP000216147"/>
    </source>
</evidence>
<dbReference type="Gene3D" id="3.30.450.20">
    <property type="entry name" value="PAS domain"/>
    <property type="match status" value="3"/>
</dbReference>
<feature type="domain" description="PAC" evidence="5">
    <location>
        <begin position="244"/>
        <end position="296"/>
    </location>
</feature>
<name>A0A258HLK4_9CAUL</name>
<dbReference type="InterPro" id="IPR000014">
    <property type="entry name" value="PAS"/>
</dbReference>
<dbReference type="Proteomes" id="UP000216147">
    <property type="component" value="Unassembled WGS sequence"/>
</dbReference>
<dbReference type="NCBIfam" id="TIGR00229">
    <property type="entry name" value="sensory_box"/>
    <property type="match status" value="2"/>
</dbReference>
<evidence type="ECO:0000256" key="2">
    <source>
        <dbReference type="PROSITE-ProRule" id="PRU00284"/>
    </source>
</evidence>
<dbReference type="SUPFAM" id="SSF55785">
    <property type="entry name" value="PYP-like sensor domain (PAS domain)"/>
    <property type="match status" value="2"/>
</dbReference>
<dbReference type="AlphaFoldDB" id="A0A258HLK4"/>
<evidence type="ECO:0000259" key="3">
    <source>
        <dbReference type="PROSITE" id="PS50111"/>
    </source>
</evidence>
<dbReference type="InterPro" id="IPR013656">
    <property type="entry name" value="PAS_4"/>
</dbReference>
<evidence type="ECO:0000256" key="1">
    <source>
        <dbReference type="ARBA" id="ARBA00023224"/>
    </source>
</evidence>
<dbReference type="Pfam" id="PF08447">
    <property type="entry name" value="PAS_3"/>
    <property type="match status" value="1"/>
</dbReference>
<dbReference type="SMART" id="SM00086">
    <property type="entry name" value="PAC"/>
    <property type="match status" value="2"/>
</dbReference>